<accession>A0A9X2BER7</accession>
<sequence length="92" mass="10227">MSISVRHIITLMEKHVTELKQLPESSPKIKENAAAIKTLCDLMLDSDSTREDSQWVPPSPISAPPGFTGILPKQNKKMDDEEEGNGDSIFDF</sequence>
<evidence type="ECO:0000313" key="2">
    <source>
        <dbReference type="EMBL" id="MCK6259284.1"/>
    </source>
</evidence>
<proteinExistence type="predicted"/>
<protein>
    <submittedName>
        <fullName evidence="2">YwdI family protein</fullName>
    </submittedName>
</protein>
<evidence type="ECO:0000313" key="3">
    <source>
        <dbReference type="Proteomes" id="UP001139011"/>
    </source>
</evidence>
<dbReference type="EMBL" id="JAIWJX010000002">
    <property type="protein sequence ID" value="MCK6259284.1"/>
    <property type="molecule type" value="Genomic_DNA"/>
</dbReference>
<dbReference type="AlphaFoldDB" id="A0A9X2BER7"/>
<dbReference type="InterPro" id="IPR035218">
    <property type="entry name" value="DUF5327"/>
</dbReference>
<evidence type="ECO:0000256" key="1">
    <source>
        <dbReference type="SAM" id="MobiDB-lite"/>
    </source>
</evidence>
<organism evidence="2 3">
    <name type="scientific">Fictibacillus marinisediminis</name>
    <dbReference type="NCBI Taxonomy" id="2878389"/>
    <lineage>
        <taxon>Bacteria</taxon>
        <taxon>Bacillati</taxon>
        <taxon>Bacillota</taxon>
        <taxon>Bacilli</taxon>
        <taxon>Bacillales</taxon>
        <taxon>Fictibacillaceae</taxon>
        <taxon>Fictibacillus</taxon>
    </lineage>
</organism>
<name>A0A9X2BER7_9BACL</name>
<dbReference type="RefSeq" id="WP_248254467.1">
    <property type="nucleotide sequence ID" value="NZ_JAIWJX010000002.1"/>
</dbReference>
<dbReference type="Pfam" id="PF17261">
    <property type="entry name" value="DUF5327"/>
    <property type="match status" value="1"/>
</dbReference>
<keyword evidence="3" id="KW-1185">Reference proteome</keyword>
<dbReference type="Proteomes" id="UP001139011">
    <property type="component" value="Unassembled WGS sequence"/>
</dbReference>
<reference evidence="2" key="1">
    <citation type="submission" date="2021-09" db="EMBL/GenBank/DDBJ databases">
        <title>Genome analysis of Fictibacillus sp. KIGAM418 isolated from marine sediment.</title>
        <authorList>
            <person name="Seo M.-J."/>
            <person name="Cho E.-S."/>
            <person name="Hwang C.Y."/>
        </authorList>
    </citation>
    <scope>NUCLEOTIDE SEQUENCE</scope>
    <source>
        <strain evidence="2">KIGAM418</strain>
    </source>
</reference>
<feature type="region of interest" description="Disordered" evidence="1">
    <location>
        <begin position="49"/>
        <end position="92"/>
    </location>
</feature>
<gene>
    <name evidence="2" type="ORF">LCY76_22165</name>
</gene>
<comment type="caution">
    <text evidence="2">The sequence shown here is derived from an EMBL/GenBank/DDBJ whole genome shotgun (WGS) entry which is preliminary data.</text>
</comment>